<evidence type="ECO:0000313" key="2">
    <source>
        <dbReference type="EMBL" id="KAK2713376.1"/>
    </source>
</evidence>
<proteinExistence type="predicted"/>
<gene>
    <name evidence="2" type="ORF">QYM36_009294</name>
</gene>
<comment type="caution">
    <text evidence="2">The sequence shown here is derived from an EMBL/GenBank/DDBJ whole genome shotgun (WGS) entry which is preliminary data.</text>
</comment>
<feature type="region of interest" description="Disordered" evidence="1">
    <location>
        <begin position="19"/>
        <end position="136"/>
    </location>
</feature>
<evidence type="ECO:0000313" key="3">
    <source>
        <dbReference type="Proteomes" id="UP001187531"/>
    </source>
</evidence>
<protein>
    <submittedName>
        <fullName evidence="2">Uncharacterized protein</fullName>
    </submittedName>
</protein>
<dbReference type="EMBL" id="JAVRJZ010000014">
    <property type="protein sequence ID" value="KAK2713376.1"/>
    <property type="molecule type" value="Genomic_DNA"/>
</dbReference>
<dbReference type="AlphaFoldDB" id="A0AA88HSV0"/>
<feature type="compositionally biased region" description="Basic and acidic residues" evidence="1">
    <location>
        <begin position="28"/>
        <end position="40"/>
    </location>
</feature>
<feature type="compositionally biased region" description="Basic and acidic residues" evidence="1">
    <location>
        <begin position="91"/>
        <end position="104"/>
    </location>
</feature>
<name>A0AA88HSV0_ARTSF</name>
<feature type="compositionally biased region" description="Basic and acidic residues" evidence="1">
    <location>
        <begin position="112"/>
        <end position="136"/>
    </location>
</feature>
<organism evidence="2 3">
    <name type="scientific">Artemia franciscana</name>
    <name type="common">Brine shrimp</name>
    <name type="synonym">Artemia sanfranciscana</name>
    <dbReference type="NCBI Taxonomy" id="6661"/>
    <lineage>
        <taxon>Eukaryota</taxon>
        <taxon>Metazoa</taxon>
        <taxon>Ecdysozoa</taxon>
        <taxon>Arthropoda</taxon>
        <taxon>Crustacea</taxon>
        <taxon>Branchiopoda</taxon>
        <taxon>Anostraca</taxon>
        <taxon>Artemiidae</taxon>
        <taxon>Artemia</taxon>
    </lineage>
</organism>
<accession>A0AA88HSV0</accession>
<sequence>MRTTTETGHLKIYYLLKISSQQNSMKRTQKEQKHANKNNDTEDSDSNKQPSEEMHNNQSEFATSNISATRVLGRKKGVNNNDEHDVEEYSEVSRSEQRSRRYYREQMYIDSENARRSRRNEPKKVVEKQKAVNRDD</sequence>
<evidence type="ECO:0000256" key="1">
    <source>
        <dbReference type="SAM" id="MobiDB-lite"/>
    </source>
</evidence>
<dbReference type="Proteomes" id="UP001187531">
    <property type="component" value="Unassembled WGS sequence"/>
</dbReference>
<keyword evidence="3" id="KW-1185">Reference proteome</keyword>
<feature type="compositionally biased region" description="Polar residues" evidence="1">
    <location>
        <begin position="56"/>
        <end position="68"/>
    </location>
</feature>
<reference evidence="2" key="1">
    <citation type="submission" date="2023-07" db="EMBL/GenBank/DDBJ databases">
        <title>Chromosome-level genome assembly of Artemia franciscana.</title>
        <authorList>
            <person name="Jo E."/>
        </authorList>
    </citation>
    <scope>NUCLEOTIDE SEQUENCE</scope>
    <source>
        <tissue evidence="2">Whole body</tissue>
    </source>
</reference>